<dbReference type="PANTHER" id="PTHR43640">
    <property type="entry name" value="OS07G0260300 PROTEIN"/>
    <property type="match status" value="1"/>
</dbReference>
<dbReference type="InterPro" id="IPR000866">
    <property type="entry name" value="AhpC/TSA"/>
</dbReference>
<dbReference type="GO" id="GO:0016491">
    <property type="term" value="F:oxidoreductase activity"/>
    <property type="evidence" value="ECO:0007669"/>
    <property type="project" value="InterPro"/>
</dbReference>
<dbReference type="InterPro" id="IPR036249">
    <property type="entry name" value="Thioredoxin-like_sf"/>
</dbReference>
<dbReference type="Proteomes" id="UP000500857">
    <property type="component" value="Chromosome"/>
</dbReference>
<dbReference type="KEGG" id="oxy:HCG48_21090"/>
<dbReference type="GO" id="GO:0016209">
    <property type="term" value="F:antioxidant activity"/>
    <property type="evidence" value="ECO:0007669"/>
    <property type="project" value="InterPro"/>
</dbReference>
<accession>A0A6H1U1S2</accession>
<dbReference type="SUPFAM" id="SSF52833">
    <property type="entry name" value="Thioredoxin-like"/>
    <property type="match status" value="1"/>
</dbReference>
<dbReference type="Gene3D" id="3.40.30.10">
    <property type="entry name" value="Glutaredoxin"/>
    <property type="match status" value="1"/>
</dbReference>
<sequence length="184" mass="20560">MENTGKSIGIHAPDFELPGIDDQVHHLARYLDRYRAVCTVFMCNHCPYVRGYLERLKQIQSQFEGRDFTLIGINSNDAVQYPEDGFEKMKSFAREHGLNFPYLRDANQDVAASFGAHLTPQVFLLDQSGVVGYSGAIDDSPDDPKAVGVHYLRDAIAQLLDGETIRIPSSQPVGCSLKWRQSPS</sequence>
<evidence type="ECO:0000259" key="1">
    <source>
        <dbReference type="PROSITE" id="PS51352"/>
    </source>
</evidence>
<organism evidence="2 3">
    <name type="scientific">Oxynema aestuarii AP17</name>
    <dbReference type="NCBI Taxonomy" id="2064643"/>
    <lineage>
        <taxon>Bacteria</taxon>
        <taxon>Bacillati</taxon>
        <taxon>Cyanobacteriota</taxon>
        <taxon>Cyanophyceae</taxon>
        <taxon>Oscillatoriophycideae</taxon>
        <taxon>Oscillatoriales</taxon>
        <taxon>Oscillatoriaceae</taxon>
        <taxon>Oxynema</taxon>
        <taxon>Oxynema aestuarii</taxon>
    </lineage>
</organism>
<dbReference type="InterPro" id="IPR013766">
    <property type="entry name" value="Thioredoxin_domain"/>
</dbReference>
<proteinExistence type="predicted"/>
<protein>
    <submittedName>
        <fullName evidence="2">Thioredoxin family protein</fullName>
    </submittedName>
</protein>
<name>A0A6H1U1S2_9CYAN</name>
<dbReference type="AlphaFoldDB" id="A0A6H1U1S2"/>
<feature type="domain" description="Thioredoxin" evidence="1">
    <location>
        <begin position="6"/>
        <end position="161"/>
    </location>
</feature>
<dbReference type="Pfam" id="PF00578">
    <property type="entry name" value="AhpC-TSA"/>
    <property type="match status" value="1"/>
</dbReference>
<dbReference type="PROSITE" id="PS51352">
    <property type="entry name" value="THIOREDOXIN_2"/>
    <property type="match status" value="1"/>
</dbReference>
<dbReference type="PANTHER" id="PTHR43640:SF1">
    <property type="entry name" value="THIOREDOXIN-DEPENDENT PEROXIREDOXIN"/>
    <property type="match status" value="1"/>
</dbReference>
<evidence type="ECO:0000313" key="3">
    <source>
        <dbReference type="Proteomes" id="UP000500857"/>
    </source>
</evidence>
<dbReference type="RefSeq" id="WP_168570931.1">
    <property type="nucleotide sequence ID" value="NZ_CP051167.1"/>
</dbReference>
<dbReference type="InterPro" id="IPR047262">
    <property type="entry name" value="PRX-like1"/>
</dbReference>
<dbReference type="CDD" id="cd02969">
    <property type="entry name" value="PRX_like1"/>
    <property type="match status" value="1"/>
</dbReference>
<reference evidence="2 3" key="1">
    <citation type="submission" date="2020-04" db="EMBL/GenBank/DDBJ databases">
        <authorList>
            <person name="Basu S."/>
            <person name="Maruthanayagam V."/>
            <person name="Chakraborty S."/>
            <person name="Pramanik A."/>
            <person name="Mukherjee J."/>
            <person name="Brink B."/>
        </authorList>
    </citation>
    <scope>NUCLEOTIDE SEQUENCE [LARGE SCALE GENOMIC DNA]</scope>
    <source>
        <strain evidence="2 3">AP17</strain>
    </source>
</reference>
<evidence type="ECO:0000313" key="2">
    <source>
        <dbReference type="EMBL" id="QIZ72784.1"/>
    </source>
</evidence>
<gene>
    <name evidence="2" type="ORF">HCG48_21090</name>
</gene>
<dbReference type="EMBL" id="CP051167">
    <property type="protein sequence ID" value="QIZ72784.1"/>
    <property type="molecule type" value="Genomic_DNA"/>
</dbReference>
<keyword evidence="3" id="KW-1185">Reference proteome</keyword>